<sequence length="188" mass="22074">MQWSKLKSTLEEFICSSLKNRIKLHATVYRKSHDGPSRVWITLDKKEIFSASMITYEVEHAKLYEKIKAERKLKPIPYSSDWRQMFHSKEREALIKASNEIDNMLINQGIFDPFDVYQPFMAYNSLAIEDAIKSPDVFTRAFAMFDKRLGKRRLLKIGLPSNAHPLIVKFYKIRCEAEGMYLSCINRE</sequence>
<reference evidence="1 2" key="2">
    <citation type="journal article" date="2016" name="Int. J. Syst. Evol. Microbiol.">
        <title>Bacillus gobiensis sp. nov., isolated from a soil sample.</title>
        <authorList>
            <person name="Liu B."/>
            <person name="Liu G.H."/>
            <person name="Cetin S."/>
            <person name="Schumann P."/>
            <person name="Pan Z.Z."/>
            <person name="Chen Q.Q."/>
        </authorList>
    </citation>
    <scope>NUCLEOTIDE SEQUENCE [LARGE SCALE GENOMIC DNA]</scope>
    <source>
        <strain evidence="1 2">FJAT-4402</strain>
    </source>
</reference>
<proteinExistence type="predicted"/>
<evidence type="ECO:0000313" key="1">
    <source>
        <dbReference type="EMBL" id="ALC80541.1"/>
    </source>
</evidence>
<keyword evidence="2" id="KW-1185">Reference proteome</keyword>
<dbReference type="AlphaFoldDB" id="A0A0M4FHJ2"/>
<dbReference type="Pfam" id="PF25753">
    <property type="entry name" value="SF0329"/>
    <property type="match status" value="1"/>
</dbReference>
<evidence type="ECO:0000313" key="2">
    <source>
        <dbReference type="Proteomes" id="UP000067625"/>
    </source>
</evidence>
<reference evidence="2" key="1">
    <citation type="submission" date="2015-08" db="EMBL/GenBank/DDBJ databases">
        <title>Genome sequencing project for genomic taxonomy and phylogenomics of Bacillus-like bacteria.</title>
        <authorList>
            <person name="Liu B."/>
            <person name="Wang J."/>
            <person name="Zhu Y."/>
            <person name="Liu G."/>
            <person name="Chen Q."/>
            <person name="Chen Z."/>
            <person name="Lan J."/>
            <person name="Che J."/>
            <person name="Ge C."/>
            <person name="Shi H."/>
            <person name="Pan Z."/>
            <person name="Liu X."/>
        </authorList>
    </citation>
    <scope>NUCLEOTIDE SEQUENCE [LARGE SCALE GENOMIC DNA]</scope>
    <source>
        <strain evidence="2">FJAT-4402</strain>
    </source>
</reference>
<dbReference type="EMBL" id="CP012600">
    <property type="protein sequence ID" value="ALC80541.1"/>
    <property type="molecule type" value="Genomic_DNA"/>
</dbReference>
<name>A0A0M4FHJ2_9BACI</name>
<accession>A0A0M4FHJ2</accession>
<gene>
    <name evidence="1" type="ORF">AM592_02290</name>
</gene>
<dbReference type="RefSeq" id="WP_053602276.1">
    <property type="nucleotide sequence ID" value="NZ_CP012600.1"/>
</dbReference>
<protein>
    <submittedName>
        <fullName evidence="1">Nonribosomal peptide synthetase</fullName>
    </submittedName>
</protein>
<dbReference type="STRING" id="1441095.AM592_02290"/>
<dbReference type="OrthoDB" id="9815878at2"/>
<dbReference type="InterPro" id="IPR057955">
    <property type="entry name" value="SF0329-like"/>
</dbReference>
<dbReference type="Proteomes" id="UP000067625">
    <property type="component" value="Chromosome"/>
</dbReference>
<dbReference type="PATRIC" id="fig|1441095.3.peg.493"/>
<organism evidence="1 2">
    <name type="scientific">Bacillus gobiensis</name>
    <dbReference type="NCBI Taxonomy" id="1441095"/>
    <lineage>
        <taxon>Bacteria</taxon>
        <taxon>Bacillati</taxon>
        <taxon>Bacillota</taxon>
        <taxon>Bacilli</taxon>
        <taxon>Bacillales</taxon>
        <taxon>Bacillaceae</taxon>
        <taxon>Bacillus</taxon>
    </lineage>
</organism>